<evidence type="ECO:0000313" key="1">
    <source>
        <dbReference type="EMBL" id="GHE00765.1"/>
    </source>
</evidence>
<dbReference type="AlphaFoldDB" id="A0A918YF77"/>
<organism evidence="1 2">
    <name type="scientific">Streptomyces alanosinicus</name>
    <dbReference type="NCBI Taxonomy" id="68171"/>
    <lineage>
        <taxon>Bacteria</taxon>
        <taxon>Bacillati</taxon>
        <taxon>Actinomycetota</taxon>
        <taxon>Actinomycetes</taxon>
        <taxon>Kitasatosporales</taxon>
        <taxon>Streptomycetaceae</taxon>
        <taxon>Streptomyces</taxon>
    </lineage>
</organism>
<name>A0A918YF77_9ACTN</name>
<proteinExistence type="predicted"/>
<reference evidence="1" key="1">
    <citation type="journal article" date="2014" name="Int. J. Syst. Evol. Microbiol.">
        <title>Complete genome sequence of Corynebacterium casei LMG S-19264T (=DSM 44701T), isolated from a smear-ripened cheese.</title>
        <authorList>
            <consortium name="US DOE Joint Genome Institute (JGI-PGF)"/>
            <person name="Walter F."/>
            <person name="Albersmeier A."/>
            <person name="Kalinowski J."/>
            <person name="Ruckert C."/>
        </authorList>
    </citation>
    <scope>NUCLEOTIDE SEQUENCE</scope>
    <source>
        <strain evidence="1">JCM 4714</strain>
    </source>
</reference>
<sequence length="59" mass="6604">MTSDDVCGAQRAFRDFDGSEFVVTCNREPHDGPDHDGPIGDPFDSEGWAYWKESDTHAE</sequence>
<dbReference type="RefSeq" id="WP_189950107.1">
    <property type="nucleotide sequence ID" value="NZ_BMVG01000002.1"/>
</dbReference>
<reference evidence="1" key="2">
    <citation type="submission" date="2020-09" db="EMBL/GenBank/DDBJ databases">
        <authorList>
            <person name="Sun Q."/>
            <person name="Ohkuma M."/>
        </authorList>
    </citation>
    <scope>NUCLEOTIDE SEQUENCE</scope>
    <source>
        <strain evidence="1">JCM 4714</strain>
    </source>
</reference>
<gene>
    <name evidence="1" type="ORF">GCM10010339_17430</name>
</gene>
<keyword evidence="2" id="KW-1185">Reference proteome</keyword>
<evidence type="ECO:0000313" key="2">
    <source>
        <dbReference type="Proteomes" id="UP000655443"/>
    </source>
</evidence>
<comment type="caution">
    <text evidence="1">The sequence shown here is derived from an EMBL/GenBank/DDBJ whole genome shotgun (WGS) entry which is preliminary data.</text>
</comment>
<dbReference type="Proteomes" id="UP000655443">
    <property type="component" value="Unassembled WGS sequence"/>
</dbReference>
<dbReference type="EMBL" id="BMVG01000002">
    <property type="protein sequence ID" value="GHE00765.1"/>
    <property type="molecule type" value="Genomic_DNA"/>
</dbReference>
<protein>
    <submittedName>
        <fullName evidence="1">Uncharacterized protein</fullName>
    </submittedName>
</protein>
<accession>A0A918YF77</accession>